<keyword evidence="1" id="KW-0472">Membrane</keyword>
<dbReference type="AlphaFoldDB" id="A0AAJ2ITK6"/>
<dbReference type="RefSeq" id="WP_240247062.1">
    <property type="nucleotide sequence ID" value="NZ_JAQEKT010000009.1"/>
</dbReference>
<proteinExistence type="predicted"/>
<evidence type="ECO:0000313" key="3">
    <source>
        <dbReference type="Proteomes" id="UP001262817"/>
    </source>
</evidence>
<organism evidence="2 3">
    <name type="scientific">Lactococcus petauri</name>
    <dbReference type="NCBI Taxonomy" id="1940789"/>
    <lineage>
        <taxon>Bacteria</taxon>
        <taxon>Bacillati</taxon>
        <taxon>Bacillota</taxon>
        <taxon>Bacilli</taxon>
        <taxon>Lactobacillales</taxon>
        <taxon>Streptococcaceae</taxon>
        <taxon>Lactococcus</taxon>
    </lineage>
</organism>
<gene>
    <name evidence="2" type="ORF">P7D17_09405</name>
</gene>
<protein>
    <submittedName>
        <fullName evidence="2">Uncharacterized protein</fullName>
    </submittedName>
</protein>
<dbReference type="Proteomes" id="UP001262817">
    <property type="component" value="Unassembled WGS sequence"/>
</dbReference>
<comment type="caution">
    <text evidence="2">The sequence shown here is derived from an EMBL/GenBank/DDBJ whole genome shotgun (WGS) entry which is preliminary data.</text>
</comment>
<keyword evidence="1" id="KW-0812">Transmembrane</keyword>
<name>A0AAJ2ITK6_9LACT</name>
<evidence type="ECO:0000256" key="1">
    <source>
        <dbReference type="SAM" id="Phobius"/>
    </source>
</evidence>
<accession>A0AAJ2ITK6</accession>
<keyword evidence="1" id="KW-1133">Transmembrane helix</keyword>
<reference evidence="2" key="1">
    <citation type="submission" date="2023-03" db="EMBL/GenBank/DDBJ databases">
        <authorList>
            <person name="Shen W."/>
            <person name="Cai J."/>
        </authorList>
    </citation>
    <scope>NUCLEOTIDE SEQUENCE</scope>
    <source>
        <strain evidence="2">P86-2</strain>
    </source>
</reference>
<sequence>MPNFNWDIFHWSMDYWHMTWEALGVIGLVITIYLAVRPVKTKIKLFLEEYDERKVSQSIKILSPSDIKQILILNILNKSKKEIRIKNFYLEFVGKKLGRSFTIKRTFQFLLMVLKEKPSQTIRVMASRKIFFDTVRFNGLNFYPRVVYQPDLIKNDIVPESGTLSLSEEDFIEVPFYSNNLLVGSLIDTARSVGNVRVRGVAIDGSGKKHISNIYYLTDAPIYKYTPYEASGGAIHSLIREANVESLLRDIIRRDERPDGFRIEKVKVERYDVGKHGNLVEYVQEYSYIEFVDFCKEEFPDVVSKLGPKTSD</sequence>
<evidence type="ECO:0000313" key="2">
    <source>
        <dbReference type="EMBL" id="MDT2584315.1"/>
    </source>
</evidence>
<feature type="transmembrane region" description="Helical" evidence="1">
    <location>
        <begin position="15"/>
        <end position="36"/>
    </location>
</feature>
<dbReference type="EMBL" id="JARPXR010000011">
    <property type="protein sequence ID" value="MDT2584315.1"/>
    <property type="molecule type" value="Genomic_DNA"/>
</dbReference>